<dbReference type="EMBL" id="CAXDID020000405">
    <property type="protein sequence ID" value="CAL6088127.1"/>
    <property type="molecule type" value="Genomic_DNA"/>
</dbReference>
<evidence type="ECO:0000313" key="5">
    <source>
        <dbReference type="Proteomes" id="UP001642409"/>
    </source>
</evidence>
<dbReference type="AlphaFoldDB" id="A0AA86QQ34"/>
<proteinExistence type="predicted"/>
<name>A0AA86QQ34_9EUKA</name>
<sequence length="187" mass="22245">MENNQLPYIRSKQFVDSAIEILNCNQYFSYQILDSYNVHLHILALENQRYAQFWLDLSQHMNVDLLNLQQYFAHYCLRNTTCKIDIKNICEDVQIRQREAELPPKPIKQRRKSQTAEYRSQFLDGLQTVVLQMFQQDISSTQSLLEFVSNIDDKSVRDQIWSRMVKLVGRRKGQLENYFAFLKVLSV</sequence>
<dbReference type="Proteomes" id="UP001642409">
    <property type="component" value="Unassembled WGS sequence"/>
</dbReference>
<dbReference type="EMBL" id="CATOUU010000953">
    <property type="protein sequence ID" value="CAI9962505.1"/>
    <property type="molecule type" value="Genomic_DNA"/>
</dbReference>
<evidence type="ECO:0000313" key="1">
    <source>
        <dbReference type="EMBL" id="CAI9938326.1"/>
    </source>
</evidence>
<keyword evidence="5" id="KW-1185">Reference proteome</keyword>
<dbReference type="EMBL" id="CAXDID020000025">
    <property type="protein sequence ID" value="CAL5990633.1"/>
    <property type="molecule type" value="Genomic_DNA"/>
</dbReference>
<reference evidence="2" key="1">
    <citation type="submission" date="2023-06" db="EMBL/GenBank/DDBJ databases">
        <authorList>
            <person name="Kurt Z."/>
        </authorList>
    </citation>
    <scope>NUCLEOTIDE SEQUENCE</scope>
</reference>
<gene>
    <name evidence="3" type="ORF">HINF_LOCUS11465</name>
    <name evidence="1" type="ORF">HINF_LOCUS25971</name>
    <name evidence="2" type="ORF">HINF_LOCUS50150</name>
    <name evidence="4" type="ORF">HINF_LOCUS63977</name>
</gene>
<evidence type="ECO:0000313" key="3">
    <source>
        <dbReference type="EMBL" id="CAL5990633.1"/>
    </source>
</evidence>
<evidence type="ECO:0000313" key="2">
    <source>
        <dbReference type="EMBL" id="CAI9962505.1"/>
    </source>
</evidence>
<reference evidence="3 5" key="2">
    <citation type="submission" date="2024-07" db="EMBL/GenBank/DDBJ databases">
        <authorList>
            <person name="Akdeniz Z."/>
        </authorList>
    </citation>
    <scope>NUCLEOTIDE SEQUENCE [LARGE SCALE GENOMIC DNA]</scope>
</reference>
<dbReference type="EMBL" id="CATOUU010000654">
    <property type="protein sequence ID" value="CAI9938326.1"/>
    <property type="molecule type" value="Genomic_DNA"/>
</dbReference>
<accession>A0AA86QQ34</accession>
<organism evidence="2">
    <name type="scientific">Hexamita inflata</name>
    <dbReference type="NCBI Taxonomy" id="28002"/>
    <lineage>
        <taxon>Eukaryota</taxon>
        <taxon>Metamonada</taxon>
        <taxon>Diplomonadida</taxon>
        <taxon>Hexamitidae</taxon>
        <taxon>Hexamitinae</taxon>
        <taxon>Hexamita</taxon>
    </lineage>
</organism>
<protein>
    <submittedName>
        <fullName evidence="3">Hypothetical_protein</fullName>
    </submittedName>
</protein>
<evidence type="ECO:0000313" key="4">
    <source>
        <dbReference type="EMBL" id="CAL6088127.1"/>
    </source>
</evidence>
<comment type="caution">
    <text evidence="2">The sequence shown here is derived from an EMBL/GenBank/DDBJ whole genome shotgun (WGS) entry which is preliminary data.</text>
</comment>